<dbReference type="Proteomes" id="UP000077202">
    <property type="component" value="Unassembled WGS sequence"/>
</dbReference>
<dbReference type="Gene3D" id="1.20.58.120">
    <property type="entry name" value="BAG domain"/>
    <property type="match status" value="1"/>
</dbReference>
<dbReference type="SUPFAM" id="SSF54236">
    <property type="entry name" value="Ubiquitin-like"/>
    <property type="match status" value="1"/>
</dbReference>
<evidence type="ECO:0000313" key="5">
    <source>
        <dbReference type="Proteomes" id="UP000077202"/>
    </source>
</evidence>
<accession>A0A176WDI6</accession>
<dbReference type="GO" id="GO:0051087">
    <property type="term" value="F:protein-folding chaperone binding"/>
    <property type="evidence" value="ECO:0007669"/>
    <property type="project" value="InterPro"/>
</dbReference>
<dbReference type="AlphaFoldDB" id="A0A176WDI6"/>
<dbReference type="SMART" id="SM00264">
    <property type="entry name" value="BAG"/>
    <property type="match status" value="1"/>
</dbReference>
<evidence type="ECO:0000259" key="3">
    <source>
        <dbReference type="PROSITE" id="PS51035"/>
    </source>
</evidence>
<dbReference type="GO" id="GO:0050821">
    <property type="term" value="P:protein stabilization"/>
    <property type="evidence" value="ECO:0007669"/>
    <property type="project" value="TreeGrafter"/>
</dbReference>
<dbReference type="InterPro" id="IPR003103">
    <property type="entry name" value="BAG_domain"/>
</dbReference>
<reference evidence="4" key="1">
    <citation type="submission" date="2016-03" db="EMBL/GenBank/DDBJ databases">
        <title>Mechanisms controlling the formation of the plant cell surface in tip-growing cells are functionally conserved among land plants.</title>
        <authorList>
            <person name="Honkanen S."/>
            <person name="Jones V.A."/>
            <person name="Morieri G."/>
            <person name="Champion C."/>
            <person name="Hetherington A.J."/>
            <person name="Kelly S."/>
            <person name="Saint-Marcoux D."/>
            <person name="Proust H."/>
            <person name="Prescott H."/>
            <person name="Dolan L."/>
        </authorList>
    </citation>
    <scope>NUCLEOTIDE SEQUENCE [LARGE SCALE GENOMIC DNA]</scope>
    <source>
        <tissue evidence="4">Whole gametophyte</tissue>
    </source>
</reference>
<comment type="caution">
    <text evidence="4">The sequence shown here is derived from an EMBL/GenBank/DDBJ whole genome shotgun (WGS) entry which is preliminary data.</text>
</comment>
<dbReference type="EMBL" id="LVLJ01001351">
    <property type="protein sequence ID" value="OAE30186.1"/>
    <property type="molecule type" value="Genomic_DNA"/>
</dbReference>
<dbReference type="PANTHER" id="PTHR12329">
    <property type="entry name" value="BCL2-ASSOCIATED ATHANOGENE"/>
    <property type="match status" value="1"/>
</dbReference>
<protein>
    <recommendedName>
        <fullName evidence="6">BAG domain-containing protein</fullName>
    </recommendedName>
</protein>
<sequence length="316" mass="34425">MDKAGFKGVFSGSAAQEHAIDWELRPGGMVVQKRDPDAVAVVQGPMIKVKVSHGLFSHDVTIPAQATFGPFSTSGSPPPRLQLASLLSPRQLRGSPHSWIGGDAAKRNVAEFGINAVSSCDLKKLLVQDTGLKPNEQRLLFRGKQKEDSEWLHVAGVKDKAKIILVEDPASRERRLDEMRKQEQIAKACKAVAGVRSEVDKLAGQISELEASISTGFTAHDSDFTVLTELLMRQLLKLDTIQADGEAKALRRTEVQRVQSFVEAVDGMKLRNSKAQAPSSSVVVTTQWETFDSGMGSLTAPPPSSIPTITDWERFD</sequence>
<keyword evidence="1" id="KW-0143">Chaperone</keyword>
<feature type="domain" description="Ubiquitin-like" evidence="2">
    <location>
        <begin position="121"/>
        <end position="166"/>
    </location>
</feature>
<proteinExistence type="predicted"/>
<dbReference type="PANTHER" id="PTHR12329:SF16">
    <property type="entry name" value="BAG FAMILY MOLECULAR CHAPERONE REGULATOR 1"/>
    <property type="match status" value="1"/>
</dbReference>
<dbReference type="GO" id="GO:0000774">
    <property type="term" value="F:adenyl-nucleotide exchange factor activity"/>
    <property type="evidence" value="ECO:0007669"/>
    <property type="project" value="TreeGrafter"/>
</dbReference>
<gene>
    <name evidence="4" type="ORF">AXG93_4295s1410</name>
</gene>
<organism evidence="4 5">
    <name type="scientific">Marchantia polymorpha subsp. ruderalis</name>
    <dbReference type="NCBI Taxonomy" id="1480154"/>
    <lineage>
        <taxon>Eukaryota</taxon>
        <taxon>Viridiplantae</taxon>
        <taxon>Streptophyta</taxon>
        <taxon>Embryophyta</taxon>
        <taxon>Marchantiophyta</taxon>
        <taxon>Marchantiopsida</taxon>
        <taxon>Marchantiidae</taxon>
        <taxon>Marchantiales</taxon>
        <taxon>Marchantiaceae</taxon>
        <taxon>Marchantia</taxon>
    </lineage>
</organism>
<dbReference type="InterPro" id="IPR000626">
    <property type="entry name" value="Ubiquitin-like_dom"/>
</dbReference>
<dbReference type="GO" id="GO:0005737">
    <property type="term" value="C:cytoplasm"/>
    <property type="evidence" value="ECO:0007669"/>
    <property type="project" value="TreeGrafter"/>
</dbReference>
<dbReference type="Gene3D" id="3.10.20.90">
    <property type="entry name" value="Phosphatidylinositol 3-kinase Catalytic Subunit, Chain A, domain 1"/>
    <property type="match status" value="1"/>
</dbReference>
<dbReference type="PROSITE" id="PS50053">
    <property type="entry name" value="UBIQUITIN_2"/>
    <property type="match status" value="1"/>
</dbReference>
<dbReference type="Pfam" id="PF02179">
    <property type="entry name" value="BAG"/>
    <property type="match status" value="1"/>
</dbReference>
<dbReference type="InterPro" id="IPR029071">
    <property type="entry name" value="Ubiquitin-like_domsf"/>
</dbReference>
<dbReference type="PROSITE" id="PS51035">
    <property type="entry name" value="BAG"/>
    <property type="match status" value="1"/>
</dbReference>
<evidence type="ECO:0000313" key="4">
    <source>
        <dbReference type="EMBL" id="OAE30186.1"/>
    </source>
</evidence>
<dbReference type="SUPFAM" id="SSF63491">
    <property type="entry name" value="BAG domain"/>
    <property type="match status" value="1"/>
</dbReference>
<dbReference type="InterPro" id="IPR039773">
    <property type="entry name" value="BAG_chaperone_regulator"/>
</dbReference>
<evidence type="ECO:0000256" key="1">
    <source>
        <dbReference type="ARBA" id="ARBA00023186"/>
    </source>
</evidence>
<feature type="domain" description="BAG" evidence="3">
    <location>
        <begin position="224"/>
        <end position="269"/>
    </location>
</feature>
<evidence type="ECO:0008006" key="6">
    <source>
        <dbReference type="Google" id="ProtNLM"/>
    </source>
</evidence>
<name>A0A176WDI6_MARPO</name>
<evidence type="ECO:0000259" key="2">
    <source>
        <dbReference type="PROSITE" id="PS50053"/>
    </source>
</evidence>
<keyword evidence="5" id="KW-1185">Reference proteome</keyword>
<dbReference type="InterPro" id="IPR036533">
    <property type="entry name" value="BAG_dom_sf"/>
</dbReference>